<dbReference type="EMBL" id="LAZR01005089">
    <property type="protein sequence ID" value="KKN02946.1"/>
    <property type="molecule type" value="Genomic_DNA"/>
</dbReference>
<proteinExistence type="predicted"/>
<dbReference type="AlphaFoldDB" id="A0A0F9PPE8"/>
<organism evidence="1">
    <name type="scientific">marine sediment metagenome</name>
    <dbReference type="NCBI Taxonomy" id="412755"/>
    <lineage>
        <taxon>unclassified sequences</taxon>
        <taxon>metagenomes</taxon>
        <taxon>ecological metagenomes</taxon>
    </lineage>
</organism>
<evidence type="ECO:0000313" key="1">
    <source>
        <dbReference type="EMBL" id="KKN02946.1"/>
    </source>
</evidence>
<reference evidence="1" key="1">
    <citation type="journal article" date="2015" name="Nature">
        <title>Complex archaea that bridge the gap between prokaryotes and eukaryotes.</title>
        <authorList>
            <person name="Spang A."/>
            <person name="Saw J.H."/>
            <person name="Jorgensen S.L."/>
            <person name="Zaremba-Niedzwiedzka K."/>
            <person name="Martijn J."/>
            <person name="Lind A.E."/>
            <person name="van Eijk R."/>
            <person name="Schleper C."/>
            <person name="Guy L."/>
            <person name="Ettema T.J."/>
        </authorList>
    </citation>
    <scope>NUCLEOTIDE SEQUENCE</scope>
</reference>
<sequence length="271" mass="31800">MVNQQRKLMTVGQIDATGIKGPHEKELEDISDSKCHLFINLEADLLKRIIEDEIGGRIENIGLTEDWAISIEMFPEVNIHMAYSYFGDEFGDGKEAEFKFYFSGERVSWVPGEDSATFIDIVMDFIERKIKDQEPFEKNYTNKTDLMLKVLEQRGGPFTFLTAQDKNTLENFLGAEVLINKNLWNIKKEVFPKIFIEIIWDNENGLDIKFSGEKLTQNIDSYHIEFVGIFMLNHILRFITINNPNKNLPEICYIMFSRHYTKLKNWDHRRR</sequence>
<comment type="caution">
    <text evidence="1">The sequence shown here is derived from an EMBL/GenBank/DDBJ whole genome shotgun (WGS) entry which is preliminary data.</text>
</comment>
<name>A0A0F9PPE8_9ZZZZ</name>
<gene>
    <name evidence="1" type="ORF">LCGC14_1112610</name>
</gene>
<protein>
    <submittedName>
        <fullName evidence="1">Uncharacterized protein</fullName>
    </submittedName>
</protein>
<accession>A0A0F9PPE8</accession>